<comment type="catalytic activity">
    <reaction evidence="23">
        <text>sulcatone + NADPH + O2 + H(+) = 4-methylpent-3-en-1-yl acetate + NADP(+) + H2O</text>
        <dbReference type="Rhea" id="RHEA:54864"/>
        <dbReference type="ChEBI" id="CHEBI:15377"/>
        <dbReference type="ChEBI" id="CHEBI:15378"/>
        <dbReference type="ChEBI" id="CHEBI:15379"/>
        <dbReference type="ChEBI" id="CHEBI:16310"/>
        <dbReference type="ChEBI" id="CHEBI:57783"/>
        <dbReference type="ChEBI" id="CHEBI:58349"/>
        <dbReference type="ChEBI" id="CHEBI:138373"/>
    </reaction>
    <physiologicalReaction direction="left-to-right" evidence="23">
        <dbReference type="Rhea" id="RHEA:54865"/>
    </physiologicalReaction>
</comment>
<evidence type="ECO:0000256" key="18">
    <source>
        <dbReference type="ARBA" id="ARBA00045722"/>
    </source>
</evidence>
<evidence type="ECO:0000256" key="27">
    <source>
        <dbReference type="ARBA" id="ARBA00048088"/>
    </source>
</evidence>
<dbReference type="EC" id="1.-.-.-" evidence="33"/>
<proteinExistence type="inferred from homology"/>
<evidence type="ECO:0000256" key="22">
    <source>
        <dbReference type="ARBA" id="ARBA00047574"/>
    </source>
</evidence>
<evidence type="ECO:0000256" key="26">
    <source>
        <dbReference type="ARBA" id="ARBA00048041"/>
    </source>
</evidence>
<gene>
    <name evidence="35" type="ORF">EDS130_LOCUS5080</name>
    <name evidence="36" type="ORF">XAT740_LOCUS32948</name>
</gene>
<dbReference type="Pfam" id="PF00743">
    <property type="entry name" value="FMO-like"/>
    <property type="match status" value="1"/>
</dbReference>
<evidence type="ECO:0000256" key="15">
    <source>
        <dbReference type="ARBA" id="ARBA00023033"/>
    </source>
</evidence>
<comment type="subcellular location">
    <subcellularLocation>
        <location evidence="2">Endoplasmic reticulum membrane</location>
        <topology evidence="2">Single-pass membrane protein</topology>
    </subcellularLocation>
    <subcellularLocation>
        <location evidence="3">Microsome membrane</location>
    </subcellularLocation>
</comment>
<dbReference type="FunFam" id="3.50.50.60:FF:000159">
    <property type="entry name" value="Dimethylaniline monooxygenase [N-oxide-forming]"/>
    <property type="match status" value="1"/>
</dbReference>
<comment type="catalytic activity">
    <reaction evidence="27">
        <text>trimethylamine + NADPH + O2 = trimethylamine N-oxide + NADP(+) + H2O</text>
        <dbReference type="Rhea" id="RHEA:31979"/>
        <dbReference type="ChEBI" id="CHEBI:15377"/>
        <dbReference type="ChEBI" id="CHEBI:15379"/>
        <dbReference type="ChEBI" id="CHEBI:15724"/>
        <dbReference type="ChEBI" id="CHEBI:57783"/>
        <dbReference type="ChEBI" id="CHEBI:58349"/>
        <dbReference type="ChEBI" id="CHEBI:58389"/>
        <dbReference type="EC" id="1.14.13.148"/>
    </reaction>
    <physiologicalReaction direction="left-to-right" evidence="27">
        <dbReference type="Rhea" id="RHEA:31980"/>
    </physiologicalReaction>
</comment>
<dbReference type="Proteomes" id="UP000663828">
    <property type="component" value="Unassembled WGS sequence"/>
</dbReference>
<comment type="catalytic activity">
    <reaction evidence="32">
        <text>octan-3-one + NADPH + O2 + H(+) = pentyl propanoate + NADP(+) + H2O</text>
        <dbReference type="Rhea" id="RHEA:54840"/>
        <dbReference type="ChEBI" id="CHEBI:15377"/>
        <dbReference type="ChEBI" id="CHEBI:15378"/>
        <dbReference type="ChEBI" id="CHEBI:15379"/>
        <dbReference type="ChEBI" id="CHEBI:57783"/>
        <dbReference type="ChEBI" id="CHEBI:58349"/>
        <dbReference type="ChEBI" id="CHEBI:80946"/>
        <dbReference type="ChEBI" id="CHEBI:87373"/>
    </reaction>
    <physiologicalReaction direction="left-to-right" evidence="32">
        <dbReference type="Rhea" id="RHEA:54841"/>
    </physiologicalReaction>
</comment>
<evidence type="ECO:0000256" key="2">
    <source>
        <dbReference type="ARBA" id="ARBA00004389"/>
    </source>
</evidence>
<keyword evidence="12" id="KW-0521">NADP</keyword>
<dbReference type="GO" id="GO:0004499">
    <property type="term" value="F:N,N-dimethylaniline monooxygenase activity"/>
    <property type="evidence" value="ECO:0007669"/>
    <property type="project" value="InterPro"/>
</dbReference>
<keyword evidence="9" id="KW-0256">Endoplasmic reticulum</keyword>
<dbReference type="GO" id="GO:0016174">
    <property type="term" value="F:NAD(P)H oxidase H2O2-forming activity"/>
    <property type="evidence" value="ECO:0007669"/>
    <property type="project" value="UniProtKB-EC"/>
</dbReference>
<evidence type="ECO:0000256" key="19">
    <source>
        <dbReference type="ARBA" id="ARBA00045957"/>
    </source>
</evidence>
<dbReference type="InterPro" id="IPR000960">
    <property type="entry name" value="Flavin_mOase"/>
</dbReference>
<keyword evidence="6" id="KW-0597">Phosphoprotein</keyword>
<keyword evidence="16" id="KW-0443">Lipid metabolism</keyword>
<evidence type="ECO:0000256" key="5">
    <source>
        <dbReference type="ARBA" id="ARBA00022481"/>
    </source>
</evidence>
<dbReference type="GO" id="GO:0006629">
    <property type="term" value="P:lipid metabolic process"/>
    <property type="evidence" value="ECO:0007669"/>
    <property type="project" value="UniProtKB-KW"/>
</dbReference>
<comment type="similarity">
    <text evidence="4 33">Belongs to the FMO family.</text>
</comment>
<dbReference type="PRINTS" id="PR00370">
    <property type="entry name" value="FMOXYGENASE"/>
</dbReference>
<dbReference type="PRINTS" id="PR01125">
    <property type="entry name" value="FMOXYGENASE5"/>
</dbReference>
<keyword evidence="7 33" id="KW-0285">Flavoprotein</keyword>
<comment type="catalytic activity">
    <reaction evidence="21">
        <text>hexan-3-one + NADPH + O2 + H(+) = propyl propanoate + NADP(+) + H2O</text>
        <dbReference type="Rhea" id="RHEA:54848"/>
        <dbReference type="ChEBI" id="CHEBI:15377"/>
        <dbReference type="ChEBI" id="CHEBI:15378"/>
        <dbReference type="ChEBI" id="CHEBI:15379"/>
        <dbReference type="ChEBI" id="CHEBI:57783"/>
        <dbReference type="ChEBI" id="CHEBI:58349"/>
        <dbReference type="ChEBI" id="CHEBI:89828"/>
        <dbReference type="ChEBI" id="CHEBI:89891"/>
    </reaction>
    <physiologicalReaction direction="left-to-right" evidence="21">
        <dbReference type="Rhea" id="RHEA:54849"/>
    </physiologicalReaction>
</comment>
<comment type="function">
    <text evidence="18">Acts as a Baeyer-Villiger monooxygenase on a broad range of substrates. Catalyzes the insertion of an oxygen atom into a carbon-carbon bond adjacent to a carbonyl, which converts ketones to esters. Active on diverse carbonyl compounds, whereas soft nucleophiles are mostly non- or poorly reactive. In contrast with other forms of FMO it is non- or poorly active on 'classical' substrates such as drugs, pesticides, and dietary components containing soft nucleophilic heteroatoms. Able to oxidize drug molecules bearing a carbonyl group on an aliphatic chain, such as nabumetone and pentoxifylline. Also, in the absence of substrates, shows slow but yet significant NADPH oxidase activity. Acts as a positive modulator of cholesterol biosynthesis as well as glucose homeostasis, promoting metabolic aging via pleiotropic effects.</text>
</comment>
<keyword evidence="8 34" id="KW-0812">Transmembrane</keyword>
<dbReference type="Gene3D" id="3.50.50.60">
    <property type="entry name" value="FAD/NAD(P)-binding domain"/>
    <property type="match status" value="3"/>
</dbReference>
<keyword evidence="17 34" id="KW-0472">Membrane</keyword>
<protein>
    <recommendedName>
        <fullName evidence="33">Flavin-containing monooxygenase</fullName>
        <ecNumber evidence="33">1.-.-.-</ecNumber>
    </recommendedName>
</protein>
<evidence type="ECO:0000313" key="36">
    <source>
        <dbReference type="EMBL" id="CAF1378630.1"/>
    </source>
</evidence>
<evidence type="ECO:0000256" key="33">
    <source>
        <dbReference type="RuleBase" id="RU361177"/>
    </source>
</evidence>
<comment type="catalytic activity">
    <reaction evidence="26">
        <text>hypotaurine + NADPH + O2 + H(+) = taurine + NADP(+) + H2O</text>
        <dbReference type="Rhea" id="RHEA:69819"/>
        <dbReference type="ChEBI" id="CHEBI:15377"/>
        <dbReference type="ChEBI" id="CHEBI:15378"/>
        <dbReference type="ChEBI" id="CHEBI:15379"/>
        <dbReference type="ChEBI" id="CHEBI:57783"/>
        <dbReference type="ChEBI" id="CHEBI:57853"/>
        <dbReference type="ChEBI" id="CHEBI:58349"/>
        <dbReference type="ChEBI" id="CHEBI:507393"/>
        <dbReference type="EC" id="1.14.13.8"/>
    </reaction>
    <physiologicalReaction direction="left-to-right" evidence="26">
        <dbReference type="Rhea" id="RHEA:69820"/>
    </physiologicalReaction>
</comment>
<keyword evidence="10 33" id="KW-0274">FAD</keyword>
<evidence type="ECO:0000256" key="1">
    <source>
        <dbReference type="ARBA" id="ARBA00001974"/>
    </source>
</evidence>
<evidence type="ECO:0000256" key="6">
    <source>
        <dbReference type="ARBA" id="ARBA00022553"/>
    </source>
</evidence>
<evidence type="ECO:0000256" key="13">
    <source>
        <dbReference type="ARBA" id="ARBA00022989"/>
    </source>
</evidence>
<dbReference type="AlphaFoldDB" id="A0A813T912"/>
<evidence type="ECO:0000256" key="12">
    <source>
        <dbReference type="ARBA" id="ARBA00022857"/>
    </source>
</evidence>
<keyword evidence="14 33" id="KW-0560">Oxidoreductase</keyword>
<comment type="catalytic activity">
    <reaction evidence="30">
        <text>heptan-4-one + NADPH + O2 + H(+) = propyl butanoate + NADP(+) + H2O</text>
        <dbReference type="Rhea" id="RHEA:54852"/>
        <dbReference type="ChEBI" id="CHEBI:15377"/>
        <dbReference type="ChEBI" id="CHEBI:15378"/>
        <dbReference type="ChEBI" id="CHEBI:15379"/>
        <dbReference type="ChEBI" id="CHEBI:57783"/>
        <dbReference type="ChEBI" id="CHEBI:58349"/>
        <dbReference type="ChEBI" id="CHEBI:89484"/>
        <dbReference type="ChEBI" id="CHEBI:89719"/>
    </reaction>
    <physiologicalReaction direction="left-to-right" evidence="30">
        <dbReference type="Rhea" id="RHEA:54853"/>
    </physiologicalReaction>
</comment>
<evidence type="ECO:0000256" key="8">
    <source>
        <dbReference type="ARBA" id="ARBA00022692"/>
    </source>
</evidence>
<dbReference type="GO" id="GO:0050660">
    <property type="term" value="F:flavin adenine dinucleotide binding"/>
    <property type="evidence" value="ECO:0007669"/>
    <property type="project" value="InterPro"/>
</dbReference>
<organism evidence="35 38">
    <name type="scientific">Adineta ricciae</name>
    <name type="common">Rotifer</name>
    <dbReference type="NCBI Taxonomy" id="249248"/>
    <lineage>
        <taxon>Eukaryota</taxon>
        <taxon>Metazoa</taxon>
        <taxon>Spiralia</taxon>
        <taxon>Gnathifera</taxon>
        <taxon>Rotifera</taxon>
        <taxon>Eurotatoria</taxon>
        <taxon>Bdelloidea</taxon>
        <taxon>Adinetida</taxon>
        <taxon>Adinetidae</taxon>
        <taxon>Adineta</taxon>
    </lineage>
</organism>
<evidence type="ECO:0000256" key="31">
    <source>
        <dbReference type="ARBA" id="ARBA00049443"/>
    </source>
</evidence>
<evidence type="ECO:0000256" key="30">
    <source>
        <dbReference type="ARBA" id="ARBA00048990"/>
    </source>
</evidence>
<comment type="catalytic activity">
    <reaction evidence="24">
        <text>NADPH + O2 + H(+) = H2O2 + NADP(+)</text>
        <dbReference type="Rhea" id="RHEA:11260"/>
        <dbReference type="ChEBI" id="CHEBI:15378"/>
        <dbReference type="ChEBI" id="CHEBI:15379"/>
        <dbReference type="ChEBI" id="CHEBI:16240"/>
        <dbReference type="ChEBI" id="CHEBI:57783"/>
        <dbReference type="ChEBI" id="CHEBI:58349"/>
        <dbReference type="EC" id="1.6.3.1"/>
    </reaction>
    <physiologicalReaction direction="left-to-right" evidence="24">
        <dbReference type="Rhea" id="RHEA:11261"/>
    </physiologicalReaction>
</comment>
<sequence>MDAKSQLELPTPPTFSQMMEDLDIMTSDDKIFKLFQLEQLIDQCEDQSSSSSNRTPVEQTYWLINKFLSRLKTLQDLDTTITTQNDAIIEQTPSEKTMRTVAIIGGGVSGLICIKCCLEAGLVPTCYEMTNDIGGLWNYDANAVDGKASVMKSTVINTSKEFMAFSDYPAPIEYPNYMHNTKLLEYFRMYAKQFQLTNHIRFRTFITRVQPADDYEQTGAWLVYSVNAEEADRRTTENEKCEKYDAVMLATGHHAHPRWVDFPGLENFKGTKLHSWQYKTPHGFEDKVVVIIGIGNSGGDMVVELGRFAKQVYLSTRRGSWVLNRVGPNGWPADLYSTSTVACTVQRYFPWLVNKLLERDMSKRFDHELYKMKPKHRPLQQHPCMNDDLPNRILCGSVIVKPDIKEFTADGHGIVFTDGSKLDHVDCVLMATGFSIAFPYLDEKIISVQENHVRLYEYVWPSHMKHSTLAVMGLVQPWGAINPITELQARWAAKVFKGELKLPSRSKMDEDIDDKATKMRERYVASPRHTVQVDYMEHCDELADHLGCRPNILNFLKTDFKLGWKLLFGPYTPYRYRLEGSRKWAGAREAILTQDERVRYPLCAAQDNKQGIEWTSMFSIIAVVVLLFIVVRCFV</sequence>
<evidence type="ECO:0000256" key="24">
    <source>
        <dbReference type="ARBA" id="ARBA00047864"/>
    </source>
</evidence>
<evidence type="ECO:0000313" key="37">
    <source>
        <dbReference type="Proteomes" id="UP000663828"/>
    </source>
</evidence>
<dbReference type="InterPro" id="IPR020946">
    <property type="entry name" value="Flavin_mOase-like"/>
</dbReference>
<keyword evidence="5" id="KW-0488">Methylation</keyword>
<evidence type="ECO:0000256" key="34">
    <source>
        <dbReference type="SAM" id="Phobius"/>
    </source>
</evidence>
<evidence type="ECO:0000256" key="25">
    <source>
        <dbReference type="ARBA" id="ARBA00047977"/>
    </source>
</evidence>
<evidence type="ECO:0000256" key="32">
    <source>
        <dbReference type="ARBA" id="ARBA00049475"/>
    </source>
</evidence>
<evidence type="ECO:0000256" key="4">
    <source>
        <dbReference type="ARBA" id="ARBA00009183"/>
    </source>
</evidence>
<comment type="catalytic activity">
    <reaction evidence="20">
        <text>hypotaurine + NADH + O2 + H(+) = taurine + NAD(+) + H2O</text>
        <dbReference type="Rhea" id="RHEA:74111"/>
        <dbReference type="ChEBI" id="CHEBI:15377"/>
        <dbReference type="ChEBI" id="CHEBI:15378"/>
        <dbReference type="ChEBI" id="CHEBI:15379"/>
        <dbReference type="ChEBI" id="CHEBI:57540"/>
        <dbReference type="ChEBI" id="CHEBI:57853"/>
        <dbReference type="ChEBI" id="CHEBI:57945"/>
        <dbReference type="ChEBI" id="CHEBI:507393"/>
        <dbReference type="EC" id="1.14.13.8"/>
    </reaction>
    <physiologicalReaction direction="left-to-right" evidence="20">
        <dbReference type="Rhea" id="RHEA:74112"/>
    </physiologicalReaction>
</comment>
<dbReference type="SUPFAM" id="SSF51905">
    <property type="entry name" value="FAD/NAD(P)-binding domain"/>
    <property type="match status" value="2"/>
</dbReference>
<dbReference type="PIRSF" id="PIRSF000332">
    <property type="entry name" value="FMO"/>
    <property type="match status" value="1"/>
</dbReference>
<comment type="catalytic activity">
    <reaction evidence="29">
        <text>(2E)-geranial + NADPH + O2 + H(+) = (1E)-2,6-dimethylhepta-1,5-dien-1-yl formate + NADP(+) + H2O</text>
        <dbReference type="Rhea" id="RHEA:54860"/>
        <dbReference type="ChEBI" id="CHEBI:15377"/>
        <dbReference type="ChEBI" id="CHEBI:15378"/>
        <dbReference type="ChEBI" id="CHEBI:15379"/>
        <dbReference type="ChEBI" id="CHEBI:16980"/>
        <dbReference type="ChEBI" id="CHEBI:57783"/>
        <dbReference type="ChEBI" id="CHEBI:58349"/>
        <dbReference type="ChEBI" id="CHEBI:138375"/>
    </reaction>
    <physiologicalReaction direction="left-to-right" evidence="29">
        <dbReference type="Rhea" id="RHEA:54861"/>
    </physiologicalReaction>
</comment>
<evidence type="ECO:0000256" key="11">
    <source>
        <dbReference type="ARBA" id="ARBA00022848"/>
    </source>
</evidence>
<comment type="caution">
    <text evidence="35">The sequence shown here is derived from an EMBL/GenBank/DDBJ whole genome shotgun (WGS) entry which is preliminary data.</text>
</comment>
<keyword evidence="37" id="KW-1185">Reference proteome</keyword>
<keyword evidence="11" id="KW-0492">Microsome</keyword>
<evidence type="ECO:0000256" key="10">
    <source>
        <dbReference type="ARBA" id="ARBA00022827"/>
    </source>
</evidence>
<evidence type="ECO:0000256" key="14">
    <source>
        <dbReference type="ARBA" id="ARBA00023002"/>
    </source>
</evidence>
<comment type="function">
    <text evidence="19">Broad spectrum monooxygenase that catalyzes the oxygenation of a wide variety of nitrogen- and sulfur-containing compounds including xenobiotics. Catalyzes the S-oxygenation of hypotaurine to produce taurine, an organic osmolyte involved in cell volume regulation as well as a variety of cytoprotective and developmental processes. In vitro, catalyzes the N-oxygenation of trimethylamine (TMA) to produce trimethylamine N-oxide (TMAO) and could therefore participate to the detoxification of this compound that is generated by the action of gut microbiota from dietary precursors such as choline, choline containing compounds, betaine or L-carnitine.</text>
</comment>
<dbReference type="GO" id="GO:0034899">
    <property type="term" value="F:trimethylamine monooxygenase activity"/>
    <property type="evidence" value="ECO:0007669"/>
    <property type="project" value="UniProtKB-EC"/>
</dbReference>
<comment type="catalytic activity">
    <reaction evidence="25">
        <text>hexan-3-one + NADPH + O2 + H(+) = ethyl butanoate + NADP(+) + H2O</text>
        <dbReference type="Rhea" id="RHEA:54844"/>
        <dbReference type="ChEBI" id="CHEBI:15377"/>
        <dbReference type="ChEBI" id="CHEBI:15378"/>
        <dbReference type="ChEBI" id="CHEBI:15379"/>
        <dbReference type="ChEBI" id="CHEBI:57783"/>
        <dbReference type="ChEBI" id="CHEBI:58349"/>
        <dbReference type="ChEBI" id="CHEBI:88764"/>
        <dbReference type="ChEBI" id="CHEBI:89891"/>
    </reaction>
    <physiologicalReaction direction="left-to-right" evidence="25">
        <dbReference type="Rhea" id="RHEA:54845"/>
    </physiologicalReaction>
</comment>
<evidence type="ECO:0000256" key="21">
    <source>
        <dbReference type="ARBA" id="ARBA00047426"/>
    </source>
</evidence>
<dbReference type="InterPro" id="IPR028227">
    <property type="entry name" value="UPF0449"/>
</dbReference>
<dbReference type="InterPro" id="IPR050346">
    <property type="entry name" value="FMO-like"/>
</dbReference>
<feature type="transmembrane region" description="Helical" evidence="34">
    <location>
        <begin position="614"/>
        <end position="634"/>
    </location>
</feature>
<dbReference type="EMBL" id="CAJNOR010003111">
    <property type="protein sequence ID" value="CAF1378630.1"/>
    <property type="molecule type" value="Genomic_DNA"/>
</dbReference>
<comment type="catalytic activity">
    <reaction evidence="31">
        <text>N,N-dimethylaniline + NADPH + O2 + H(+) = N,N-dimethylaniline N-oxide + NADP(+) + H2O</text>
        <dbReference type="Rhea" id="RHEA:24468"/>
        <dbReference type="ChEBI" id="CHEBI:15377"/>
        <dbReference type="ChEBI" id="CHEBI:15378"/>
        <dbReference type="ChEBI" id="CHEBI:15379"/>
        <dbReference type="ChEBI" id="CHEBI:16269"/>
        <dbReference type="ChEBI" id="CHEBI:17735"/>
        <dbReference type="ChEBI" id="CHEBI:57783"/>
        <dbReference type="ChEBI" id="CHEBI:58349"/>
        <dbReference type="EC" id="1.14.13.8"/>
    </reaction>
    <physiologicalReaction direction="left-to-right" evidence="31">
        <dbReference type="Rhea" id="RHEA:24469"/>
    </physiologicalReaction>
</comment>
<dbReference type="Proteomes" id="UP000663852">
    <property type="component" value="Unassembled WGS sequence"/>
</dbReference>
<evidence type="ECO:0000313" key="35">
    <source>
        <dbReference type="EMBL" id="CAF0805691.1"/>
    </source>
</evidence>
<keyword evidence="13 34" id="KW-1133">Transmembrane helix</keyword>
<name>A0A813T912_ADIRI</name>
<dbReference type="InterPro" id="IPR002257">
    <property type="entry name" value="Flavin_mOase_5"/>
</dbReference>
<evidence type="ECO:0000256" key="7">
    <source>
        <dbReference type="ARBA" id="ARBA00022630"/>
    </source>
</evidence>
<keyword evidence="15 33" id="KW-0503">Monooxygenase</keyword>
<dbReference type="OrthoDB" id="66881at2759"/>
<dbReference type="Pfam" id="PF15136">
    <property type="entry name" value="UPF0449"/>
    <property type="match status" value="1"/>
</dbReference>
<evidence type="ECO:0000256" key="29">
    <source>
        <dbReference type="ARBA" id="ARBA00048989"/>
    </source>
</evidence>
<evidence type="ECO:0000256" key="20">
    <source>
        <dbReference type="ARBA" id="ARBA00047338"/>
    </source>
</evidence>
<evidence type="ECO:0000256" key="3">
    <source>
        <dbReference type="ARBA" id="ARBA00004524"/>
    </source>
</evidence>
<comment type="cofactor">
    <cofactor evidence="1 33">
        <name>FAD</name>
        <dbReference type="ChEBI" id="CHEBI:57692"/>
    </cofactor>
</comment>
<evidence type="ECO:0000256" key="17">
    <source>
        <dbReference type="ARBA" id="ARBA00023136"/>
    </source>
</evidence>
<evidence type="ECO:0000256" key="16">
    <source>
        <dbReference type="ARBA" id="ARBA00023098"/>
    </source>
</evidence>
<evidence type="ECO:0000256" key="23">
    <source>
        <dbReference type="ARBA" id="ARBA00047855"/>
    </source>
</evidence>
<reference evidence="35" key="1">
    <citation type="submission" date="2021-02" db="EMBL/GenBank/DDBJ databases">
        <authorList>
            <person name="Nowell W R."/>
        </authorList>
    </citation>
    <scope>NUCLEOTIDE SEQUENCE</scope>
</reference>
<dbReference type="EMBL" id="CAJNOJ010000014">
    <property type="protein sequence ID" value="CAF0805691.1"/>
    <property type="molecule type" value="Genomic_DNA"/>
</dbReference>
<dbReference type="PANTHER" id="PTHR23023">
    <property type="entry name" value="DIMETHYLANILINE MONOOXYGENASE"/>
    <property type="match status" value="1"/>
</dbReference>
<comment type="catalytic activity">
    <reaction evidence="22">
        <text>heptan-2-one + NADPH + O2 + H(+) = pentyl acetate + NADP(+) + H2O</text>
        <dbReference type="Rhea" id="RHEA:54836"/>
        <dbReference type="ChEBI" id="CHEBI:5672"/>
        <dbReference type="ChEBI" id="CHEBI:15377"/>
        <dbReference type="ChEBI" id="CHEBI:15378"/>
        <dbReference type="ChEBI" id="CHEBI:15379"/>
        <dbReference type="ChEBI" id="CHEBI:57783"/>
        <dbReference type="ChEBI" id="CHEBI:58349"/>
        <dbReference type="ChEBI" id="CHEBI:87362"/>
    </reaction>
    <physiologicalReaction direction="left-to-right" evidence="22">
        <dbReference type="Rhea" id="RHEA:54837"/>
    </physiologicalReaction>
</comment>
<dbReference type="GO" id="GO:0050661">
    <property type="term" value="F:NADP binding"/>
    <property type="evidence" value="ECO:0007669"/>
    <property type="project" value="InterPro"/>
</dbReference>
<evidence type="ECO:0000256" key="28">
    <source>
        <dbReference type="ARBA" id="ARBA00048459"/>
    </source>
</evidence>
<dbReference type="GO" id="GO:0005789">
    <property type="term" value="C:endoplasmic reticulum membrane"/>
    <property type="evidence" value="ECO:0007669"/>
    <property type="project" value="UniProtKB-SubCell"/>
</dbReference>
<comment type="catalytic activity">
    <reaction evidence="28">
        <text>octan-3-one + NADPH + O2 + H(+) = ethyl hexanoate + NADP(+) + H2O</text>
        <dbReference type="Rhea" id="RHEA:54856"/>
        <dbReference type="ChEBI" id="CHEBI:15377"/>
        <dbReference type="ChEBI" id="CHEBI:15378"/>
        <dbReference type="ChEBI" id="CHEBI:15379"/>
        <dbReference type="ChEBI" id="CHEBI:57783"/>
        <dbReference type="ChEBI" id="CHEBI:58349"/>
        <dbReference type="ChEBI" id="CHEBI:80946"/>
        <dbReference type="ChEBI" id="CHEBI:86055"/>
    </reaction>
    <physiologicalReaction direction="left-to-right" evidence="28">
        <dbReference type="Rhea" id="RHEA:54857"/>
    </physiologicalReaction>
</comment>
<dbReference type="InterPro" id="IPR036188">
    <property type="entry name" value="FAD/NAD-bd_sf"/>
</dbReference>
<evidence type="ECO:0000313" key="38">
    <source>
        <dbReference type="Proteomes" id="UP000663852"/>
    </source>
</evidence>
<accession>A0A813T912</accession>
<evidence type="ECO:0000256" key="9">
    <source>
        <dbReference type="ARBA" id="ARBA00022824"/>
    </source>
</evidence>